<evidence type="ECO:0000256" key="1">
    <source>
        <dbReference type="SAM" id="SignalP"/>
    </source>
</evidence>
<proteinExistence type="predicted"/>
<evidence type="ECO:0000313" key="3">
    <source>
        <dbReference type="Proteomes" id="UP001499895"/>
    </source>
</evidence>
<gene>
    <name evidence="2" type="ORF">GCM10009544_00400</name>
</gene>
<dbReference type="Proteomes" id="UP001499895">
    <property type="component" value="Unassembled WGS sequence"/>
</dbReference>
<evidence type="ECO:0000313" key="2">
    <source>
        <dbReference type="EMBL" id="GAA0441698.1"/>
    </source>
</evidence>
<dbReference type="EMBL" id="BAAAHB010000001">
    <property type="protein sequence ID" value="GAA0441698.1"/>
    <property type="molecule type" value="Genomic_DNA"/>
</dbReference>
<reference evidence="2 3" key="1">
    <citation type="journal article" date="2019" name="Int. J. Syst. Evol. Microbiol.">
        <title>The Global Catalogue of Microorganisms (GCM) 10K type strain sequencing project: providing services to taxonomists for standard genome sequencing and annotation.</title>
        <authorList>
            <consortium name="The Broad Institute Genomics Platform"/>
            <consortium name="The Broad Institute Genome Sequencing Center for Infectious Disease"/>
            <person name="Wu L."/>
            <person name="Ma J."/>
        </authorList>
    </citation>
    <scope>NUCLEOTIDE SEQUENCE [LARGE SCALE GENOMIC DNA]</scope>
    <source>
        <strain evidence="2 3">JCM 10649</strain>
    </source>
</reference>
<feature type="chain" id="PRO_5045154366" evidence="1">
    <location>
        <begin position="30"/>
        <end position="106"/>
    </location>
</feature>
<keyword evidence="1" id="KW-0732">Signal</keyword>
<name>A0ABN0ZAQ3_9ACTN</name>
<organism evidence="2 3">
    <name type="scientific">Streptomyces stramineus</name>
    <dbReference type="NCBI Taxonomy" id="173861"/>
    <lineage>
        <taxon>Bacteria</taxon>
        <taxon>Bacillati</taxon>
        <taxon>Actinomycetota</taxon>
        <taxon>Actinomycetes</taxon>
        <taxon>Kitasatosporales</taxon>
        <taxon>Streptomycetaceae</taxon>
        <taxon>Streptomyces</taxon>
    </lineage>
</organism>
<keyword evidence="3" id="KW-1185">Reference proteome</keyword>
<feature type="signal peptide" evidence="1">
    <location>
        <begin position="1"/>
        <end position="29"/>
    </location>
</feature>
<accession>A0ABN0ZAQ3</accession>
<protein>
    <submittedName>
        <fullName evidence="2">Uncharacterized protein</fullName>
    </submittedName>
</protein>
<comment type="caution">
    <text evidence="2">The sequence shown here is derived from an EMBL/GenBank/DDBJ whole genome shotgun (WGS) entry which is preliminary data.</text>
</comment>
<sequence length="106" mass="11101">MRSHRALAAIITLAVVAGGLLAGAGTASASPSATSRPTSSAAVVAVEKSIGAPAQLARGYQGPFGTFDQCYAENQRWSRTHVVNECFYWGGSGSPTGWYFYVFGPR</sequence>